<evidence type="ECO:0000313" key="3">
    <source>
        <dbReference type="Proteomes" id="UP000000422"/>
    </source>
</evidence>
<dbReference type="HOGENOM" id="CLU_082566_1_0_7"/>
<reference evidence="2 3" key="1">
    <citation type="journal article" date="2003" name="Proc. Natl. Acad. Sci. U.S.A.">
        <title>Complete genome sequence and analysis of Wolinella succinogenes.</title>
        <authorList>
            <person name="Baar C."/>
            <person name="Eppinger M."/>
            <person name="Raddatz G."/>
            <person name="Simon JM."/>
            <person name="Lanz C."/>
            <person name="Klimmek O."/>
            <person name="Nandakumar R."/>
            <person name="Gross R."/>
            <person name="Rosinus A."/>
            <person name="Keller H."/>
            <person name="Jagtap P."/>
            <person name="Linke B."/>
            <person name="Meyer F."/>
            <person name="Lederer H."/>
            <person name="Schuster S.C."/>
        </authorList>
    </citation>
    <scope>NUCLEOTIDE SEQUENCE [LARGE SCALE GENOMIC DNA]</scope>
    <source>
        <strain evidence="3">ATCC 29543 / DSM 1740 / CCUG 13145 / JCM 31913 / LMG 7466 / NCTC 11488 / FDC 602W</strain>
    </source>
</reference>
<organism evidence="3">
    <name type="scientific">Wolinella succinogenes (strain ATCC 29543 / DSM 1740 / CCUG 13145 / JCM 31913 / LMG 7466 / NCTC 11488 / FDC 602W)</name>
    <name type="common">Vibrio succinogenes</name>
    <dbReference type="NCBI Taxonomy" id="273121"/>
    <lineage>
        <taxon>Bacteria</taxon>
        <taxon>Pseudomonadati</taxon>
        <taxon>Campylobacterota</taxon>
        <taxon>Epsilonproteobacteria</taxon>
        <taxon>Campylobacterales</taxon>
        <taxon>Helicobacteraceae</taxon>
        <taxon>Wolinella</taxon>
    </lineage>
</organism>
<dbReference type="InterPro" id="IPR011037">
    <property type="entry name" value="Pyrv_Knase-like_insert_dom_sf"/>
</dbReference>
<proteinExistence type="predicted"/>
<dbReference type="InterPro" id="IPR052353">
    <property type="entry name" value="Benzoxazolinone_Detox_Enz"/>
</dbReference>
<dbReference type="SUPFAM" id="SSF50800">
    <property type="entry name" value="PK beta-barrel domain-like"/>
    <property type="match status" value="1"/>
</dbReference>
<dbReference type="KEGG" id="wsu:WS0394"/>
<dbReference type="Pfam" id="PF03473">
    <property type="entry name" value="MOSC"/>
    <property type="match status" value="1"/>
</dbReference>
<dbReference type="InterPro" id="IPR005302">
    <property type="entry name" value="MoCF_Sase_C"/>
</dbReference>
<sequence>MAEVRLEGRVLGLRVGKKRDGVFRAKGVEGEPSAIGKTPVQEALLESEGLRGDEQADRANHGGIHKAILLFSIDSYQKLALQTGLTFDVENQALLGENLLVEGLNESSVCAGDRFLVGEAEIEISQPRQPCWKLSANNDRSDLSLQIYRLGLTGWYARVISGGVIRQNETLKLLSRPHERLTIAALNRLIQDVSKDAPLLSEALACEALSPNFKNALRYCLEHHINTPPAYIHLPS</sequence>
<dbReference type="GO" id="GO:0030170">
    <property type="term" value="F:pyridoxal phosphate binding"/>
    <property type="evidence" value="ECO:0007669"/>
    <property type="project" value="InterPro"/>
</dbReference>
<evidence type="ECO:0000313" key="2">
    <source>
        <dbReference type="EMBL" id="CAE09540.1"/>
    </source>
</evidence>
<accession>Q7MSJ0</accession>
<dbReference type="EMBL" id="BX571658">
    <property type="protein sequence ID" value="CAE09540.1"/>
    <property type="molecule type" value="Genomic_DNA"/>
</dbReference>
<evidence type="ECO:0000259" key="1">
    <source>
        <dbReference type="PROSITE" id="PS51340"/>
    </source>
</evidence>
<gene>
    <name evidence="2" type="ordered locus">WS0394</name>
</gene>
<dbReference type="PANTHER" id="PTHR30212:SF2">
    <property type="entry name" value="PROTEIN YIIM"/>
    <property type="match status" value="1"/>
</dbReference>
<dbReference type="Gene3D" id="2.40.33.20">
    <property type="entry name" value="PK beta-barrel domain-like"/>
    <property type="match status" value="1"/>
</dbReference>
<keyword evidence="3" id="KW-1185">Reference proteome</keyword>
<dbReference type="eggNOG" id="COG2258">
    <property type="taxonomic scope" value="Bacteria"/>
</dbReference>
<name>Q7MSJ0_WOLSU</name>
<dbReference type="PANTHER" id="PTHR30212">
    <property type="entry name" value="PROTEIN YIIM"/>
    <property type="match status" value="1"/>
</dbReference>
<dbReference type="RefSeq" id="WP_011138340.1">
    <property type="nucleotide sequence ID" value="NC_005090.1"/>
</dbReference>
<protein>
    <recommendedName>
        <fullName evidence="1">MOSC domain-containing protein</fullName>
    </recommendedName>
</protein>
<dbReference type="PROSITE" id="PS51340">
    <property type="entry name" value="MOSC"/>
    <property type="match status" value="1"/>
</dbReference>
<dbReference type="GO" id="GO:0003824">
    <property type="term" value="F:catalytic activity"/>
    <property type="evidence" value="ECO:0007669"/>
    <property type="project" value="InterPro"/>
</dbReference>
<dbReference type="GO" id="GO:0030151">
    <property type="term" value="F:molybdenum ion binding"/>
    <property type="evidence" value="ECO:0007669"/>
    <property type="project" value="InterPro"/>
</dbReference>
<dbReference type="Proteomes" id="UP000000422">
    <property type="component" value="Chromosome"/>
</dbReference>
<dbReference type="STRING" id="273121.WS0394"/>
<feature type="domain" description="MOSC" evidence="1">
    <location>
        <begin position="37"/>
        <end position="174"/>
    </location>
</feature>
<dbReference type="AlphaFoldDB" id="Q7MSJ0"/>